<dbReference type="EMBL" id="PZQS01000012">
    <property type="protein sequence ID" value="PVD20852.1"/>
    <property type="molecule type" value="Genomic_DNA"/>
</dbReference>
<comment type="caution">
    <text evidence="2">The sequence shown here is derived from an EMBL/GenBank/DDBJ whole genome shotgun (WGS) entry which is preliminary data.</text>
</comment>
<proteinExistence type="predicted"/>
<reference evidence="2 3" key="1">
    <citation type="submission" date="2018-04" db="EMBL/GenBank/DDBJ databases">
        <title>The genome of golden apple snail Pomacea canaliculata provides insight into stress tolerance and invasive adaptation.</title>
        <authorList>
            <person name="Liu C."/>
            <person name="Liu B."/>
            <person name="Ren Y."/>
            <person name="Zhang Y."/>
            <person name="Wang H."/>
            <person name="Li S."/>
            <person name="Jiang F."/>
            <person name="Yin L."/>
            <person name="Zhang G."/>
            <person name="Qian W."/>
            <person name="Fan W."/>
        </authorList>
    </citation>
    <scope>NUCLEOTIDE SEQUENCE [LARGE SCALE GENOMIC DNA]</scope>
    <source>
        <strain evidence="2">SZHN2017</strain>
        <tissue evidence="2">Muscle</tissue>
    </source>
</reference>
<dbReference type="AlphaFoldDB" id="A0A2T7NI75"/>
<sequence>MAVTSLRVAGALLLALIANAALLSVLLVQNASRHSAHHSDNINDNALELIYHKEGDVGSYSNLVSGGGKAGQSTTGRVMGAARDVQTQKVLLSGATRADSNGGVRSVKDMSADNIGSGGVKKVVHVLSRSQRSTILKVADTGRYLNDVIASLTSAELQSLEPGVAKTLVPALVGLESMVLRELERLHAVSLNQELRIEQLETRQLDQQDLLDSLSLARRKEPVENQKQEPLEHDVTAGLSGNMSVQKVASERGSELYSAVQEETWSGSGEGVTLSPPAMTTLATATTTNGDNAIINHIYEIYSSLTSLEHKVTELGSSLTAAVGETYRQRSSLVRIEDIVGELGRTQRNLVMRTTMHTFKLSDMEQFKGQTEILLQTTSGTLSRFQGRLESFKDKVTEQQDEMQNMRAIFGRLEQMASELRAADTYKAHDIQELKQSVMQLESRLSHLYHSLDRSVGNLRWDVKTYLDHLCSSNSLQC</sequence>
<accession>A0A2T7NI75</accession>
<organism evidence="2 3">
    <name type="scientific">Pomacea canaliculata</name>
    <name type="common">Golden apple snail</name>
    <dbReference type="NCBI Taxonomy" id="400727"/>
    <lineage>
        <taxon>Eukaryota</taxon>
        <taxon>Metazoa</taxon>
        <taxon>Spiralia</taxon>
        <taxon>Lophotrochozoa</taxon>
        <taxon>Mollusca</taxon>
        <taxon>Gastropoda</taxon>
        <taxon>Caenogastropoda</taxon>
        <taxon>Architaenioglossa</taxon>
        <taxon>Ampullarioidea</taxon>
        <taxon>Ampullariidae</taxon>
        <taxon>Pomacea</taxon>
    </lineage>
</organism>
<dbReference type="OMA" id="HDIQEIR"/>
<evidence type="ECO:0000256" key="1">
    <source>
        <dbReference type="SAM" id="Coils"/>
    </source>
</evidence>
<evidence type="ECO:0000313" key="2">
    <source>
        <dbReference type="EMBL" id="PVD20852.1"/>
    </source>
</evidence>
<protein>
    <submittedName>
        <fullName evidence="2">Uncharacterized protein</fullName>
    </submittedName>
</protein>
<dbReference type="Proteomes" id="UP000245119">
    <property type="component" value="Linkage Group LG12"/>
</dbReference>
<name>A0A2T7NI75_POMCA</name>
<gene>
    <name evidence="2" type="ORF">C0Q70_19013</name>
</gene>
<evidence type="ECO:0000313" key="3">
    <source>
        <dbReference type="Proteomes" id="UP000245119"/>
    </source>
</evidence>
<keyword evidence="3" id="KW-1185">Reference proteome</keyword>
<keyword evidence="1" id="KW-0175">Coiled coil</keyword>
<dbReference type="OrthoDB" id="6157206at2759"/>
<feature type="coiled-coil region" evidence="1">
    <location>
        <begin position="382"/>
        <end position="451"/>
    </location>
</feature>